<gene>
    <name evidence="1" type="ORF">TNCV_3558171</name>
</gene>
<accession>A0A8X6WDB6</accession>
<dbReference type="AlphaFoldDB" id="A0A8X6WDB6"/>
<dbReference type="Proteomes" id="UP000887159">
    <property type="component" value="Unassembled WGS sequence"/>
</dbReference>
<organism evidence="1 2">
    <name type="scientific">Trichonephila clavipes</name>
    <name type="common">Golden silk orbweaver</name>
    <name type="synonym">Nephila clavipes</name>
    <dbReference type="NCBI Taxonomy" id="2585209"/>
    <lineage>
        <taxon>Eukaryota</taxon>
        <taxon>Metazoa</taxon>
        <taxon>Ecdysozoa</taxon>
        <taxon>Arthropoda</taxon>
        <taxon>Chelicerata</taxon>
        <taxon>Arachnida</taxon>
        <taxon>Araneae</taxon>
        <taxon>Araneomorphae</taxon>
        <taxon>Entelegynae</taxon>
        <taxon>Araneoidea</taxon>
        <taxon>Nephilidae</taxon>
        <taxon>Trichonephila</taxon>
    </lineage>
</organism>
<name>A0A8X6WDB6_TRICX</name>
<evidence type="ECO:0000313" key="1">
    <source>
        <dbReference type="EMBL" id="GFY32309.1"/>
    </source>
</evidence>
<sequence length="71" mass="7551">MRSGSICTPSSLVIKVTDSLLGCHEFDSSTAEDTPCTGVNHVKSFESSKVIRCCGVVVWREGARSGVVFVS</sequence>
<evidence type="ECO:0000313" key="2">
    <source>
        <dbReference type="Proteomes" id="UP000887159"/>
    </source>
</evidence>
<reference evidence="1" key="1">
    <citation type="submission" date="2020-08" db="EMBL/GenBank/DDBJ databases">
        <title>Multicomponent nature underlies the extraordinary mechanical properties of spider dragline silk.</title>
        <authorList>
            <person name="Kono N."/>
            <person name="Nakamura H."/>
            <person name="Mori M."/>
            <person name="Yoshida Y."/>
            <person name="Ohtoshi R."/>
            <person name="Malay A.D."/>
            <person name="Moran D.A.P."/>
            <person name="Tomita M."/>
            <person name="Numata K."/>
            <person name="Arakawa K."/>
        </authorList>
    </citation>
    <scope>NUCLEOTIDE SEQUENCE</scope>
</reference>
<protein>
    <submittedName>
        <fullName evidence="1">Uncharacterized protein</fullName>
    </submittedName>
</protein>
<keyword evidence="2" id="KW-1185">Reference proteome</keyword>
<dbReference type="EMBL" id="BMAU01021402">
    <property type="protein sequence ID" value="GFY32309.1"/>
    <property type="molecule type" value="Genomic_DNA"/>
</dbReference>
<comment type="caution">
    <text evidence="1">The sequence shown here is derived from an EMBL/GenBank/DDBJ whole genome shotgun (WGS) entry which is preliminary data.</text>
</comment>
<proteinExistence type="predicted"/>